<evidence type="ECO:0000256" key="4">
    <source>
        <dbReference type="SAM" id="Phobius"/>
    </source>
</evidence>
<protein>
    <submittedName>
        <fullName evidence="6">Sphingomyelin phosphodiesterase A</fullName>
    </submittedName>
</protein>
<dbReference type="PANTHER" id="PTHR10340">
    <property type="entry name" value="SPHINGOMYELIN PHOSPHODIESTERASE"/>
    <property type="match status" value="1"/>
</dbReference>
<dbReference type="EMBL" id="BMAW01022763">
    <property type="protein sequence ID" value="GFT79383.1"/>
    <property type="molecule type" value="Genomic_DNA"/>
</dbReference>
<dbReference type="GO" id="GO:0005615">
    <property type="term" value="C:extracellular space"/>
    <property type="evidence" value="ECO:0007669"/>
    <property type="project" value="TreeGrafter"/>
</dbReference>
<dbReference type="SUPFAM" id="SSF56300">
    <property type="entry name" value="Metallo-dependent phosphatases"/>
    <property type="match status" value="1"/>
</dbReference>
<organism evidence="6 7">
    <name type="scientific">Nephila pilipes</name>
    <name type="common">Giant wood spider</name>
    <name type="synonym">Nephila maculata</name>
    <dbReference type="NCBI Taxonomy" id="299642"/>
    <lineage>
        <taxon>Eukaryota</taxon>
        <taxon>Metazoa</taxon>
        <taxon>Ecdysozoa</taxon>
        <taxon>Arthropoda</taxon>
        <taxon>Chelicerata</taxon>
        <taxon>Arachnida</taxon>
        <taxon>Araneae</taxon>
        <taxon>Araneomorphae</taxon>
        <taxon>Entelegynae</taxon>
        <taxon>Araneoidea</taxon>
        <taxon>Nephilidae</taxon>
        <taxon>Nephila</taxon>
    </lineage>
</organism>
<reference evidence="6" key="1">
    <citation type="submission" date="2020-08" db="EMBL/GenBank/DDBJ databases">
        <title>Multicomponent nature underlies the extraordinary mechanical properties of spider dragline silk.</title>
        <authorList>
            <person name="Kono N."/>
            <person name="Nakamura H."/>
            <person name="Mori M."/>
            <person name="Yoshida Y."/>
            <person name="Ohtoshi R."/>
            <person name="Malay A.D."/>
            <person name="Moran D.A.P."/>
            <person name="Tomita M."/>
            <person name="Numata K."/>
            <person name="Arakawa K."/>
        </authorList>
    </citation>
    <scope>NUCLEOTIDE SEQUENCE</scope>
</reference>
<accession>A0A8X6PT18</accession>
<name>A0A8X6PT18_NEPPI</name>
<sequence>VYITGHIPPGFYPRTTPKQNGIPMYHQHFVEHFQSIVNNYSDVIIGQFYGHFHLDMFQIFEYKTGTSKGSSFIAPPVSPRYDDQSSYSLPVNPSVRLVRYSTESGGLLDYTQFYLDLDTANCKQKASYQPLYTFTETFGVPDLSTTSLTKAFIKLQTNSAMFNEFFRHLTADKRTKFCNKDCKTSQLCSMCSFTNGGYNKCLMTGEGYYQKYNFESPVNDVLLYISVTLLVIVVALLMFILYKGFWGSDRKGGKKDEEGEEKEEKRDK</sequence>
<evidence type="ECO:0000256" key="1">
    <source>
        <dbReference type="ARBA" id="ARBA00022801"/>
    </source>
</evidence>
<comment type="caution">
    <text evidence="6">The sequence shown here is derived from an EMBL/GenBank/DDBJ whole genome shotgun (WGS) entry which is preliminary data.</text>
</comment>
<proteinExistence type="predicted"/>
<keyword evidence="1" id="KW-0378">Hydrolase</keyword>
<feature type="region of interest" description="Disordered" evidence="3">
    <location>
        <begin position="249"/>
        <end position="268"/>
    </location>
</feature>
<evidence type="ECO:0000256" key="2">
    <source>
        <dbReference type="ARBA" id="ARBA00023180"/>
    </source>
</evidence>
<dbReference type="AlphaFoldDB" id="A0A8X6PT18"/>
<dbReference type="InterPro" id="IPR045473">
    <property type="entry name" value="ASM_C"/>
</dbReference>
<feature type="non-terminal residue" evidence="6">
    <location>
        <position position="1"/>
    </location>
</feature>
<dbReference type="Proteomes" id="UP000887013">
    <property type="component" value="Unassembled WGS sequence"/>
</dbReference>
<evidence type="ECO:0000259" key="5">
    <source>
        <dbReference type="Pfam" id="PF19272"/>
    </source>
</evidence>
<dbReference type="OrthoDB" id="6337601at2759"/>
<dbReference type="Pfam" id="PF19272">
    <property type="entry name" value="ASMase_C"/>
    <property type="match status" value="1"/>
</dbReference>
<evidence type="ECO:0000313" key="7">
    <source>
        <dbReference type="Proteomes" id="UP000887013"/>
    </source>
</evidence>
<feature type="transmembrane region" description="Helical" evidence="4">
    <location>
        <begin position="221"/>
        <end position="242"/>
    </location>
</feature>
<dbReference type="InterPro" id="IPR029052">
    <property type="entry name" value="Metallo-depent_PP-like"/>
</dbReference>
<gene>
    <name evidence="6" type="primary">sgmA</name>
    <name evidence="6" type="ORF">NPIL_73271</name>
</gene>
<evidence type="ECO:0000313" key="6">
    <source>
        <dbReference type="EMBL" id="GFT79383.1"/>
    </source>
</evidence>
<dbReference type="PANTHER" id="PTHR10340:SF57">
    <property type="entry name" value="METALLOPHOS DOMAIN-CONTAINING PROTEIN"/>
    <property type="match status" value="1"/>
</dbReference>
<keyword evidence="4" id="KW-0472">Membrane</keyword>
<keyword evidence="4" id="KW-0812">Transmembrane</keyword>
<dbReference type="GO" id="GO:0008081">
    <property type="term" value="F:phosphoric diester hydrolase activity"/>
    <property type="evidence" value="ECO:0007669"/>
    <property type="project" value="TreeGrafter"/>
</dbReference>
<evidence type="ECO:0000256" key="3">
    <source>
        <dbReference type="SAM" id="MobiDB-lite"/>
    </source>
</evidence>
<keyword evidence="2" id="KW-0325">Glycoprotein</keyword>
<feature type="domain" description="Sphingomyelin phosphodiesterase C-terminal" evidence="5">
    <location>
        <begin position="70"/>
        <end position="204"/>
    </location>
</feature>
<keyword evidence="7" id="KW-1185">Reference proteome</keyword>
<keyword evidence="4" id="KW-1133">Transmembrane helix</keyword>